<dbReference type="PIRSF" id="PIRSF028774">
    <property type="entry name" value="UCP028774"/>
    <property type="match status" value="1"/>
</dbReference>
<dbReference type="SUPFAM" id="SSF53335">
    <property type="entry name" value="S-adenosyl-L-methionine-dependent methyltransferases"/>
    <property type="match status" value="1"/>
</dbReference>
<keyword evidence="11" id="KW-1185">Reference proteome</keyword>
<feature type="binding site" evidence="6">
    <location>
        <position position="188"/>
    </location>
    <ligand>
        <name>S-adenosyl-L-methionine</name>
        <dbReference type="ChEBI" id="CHEBI:59789"/>
    </ligand>
</feature>
<comment type="caution">
    <text evidence="10">The sequence shown here is derived from an EMBL/GenBank/DDBJ whole genome shotgun (WGS) entry which is preliminary data.</text>
</comment>
<protein>
    <recommendedName>
        <fullName evidence="6">Ribosomal RNA large subunit methyltransferase M</fullName>
        <ecNumber evidence="6">2.1.1.186</ecNumber>
    </recommendedName>
    <alternativeName>
        <fullName evidence="6">23S rRNA (cytidine2498-2'-O)-methyltransferase</fullName>
    </alternativeName>
    <alternativeName>
        <fullName evidence="6">23S rRNA 2'-O-ribose methyltransferase RlmM</fullName>
    </alternativeName>
</protein>
<keyword evidence="2 6" id="KW-0698">rRNA processing</keyword>
<evidence type="ECO:0000313" key="10">
    <source>
        <dbReference type="EMBL" id="NMH58796.1"/>
    </source>
</evidence>
<feature type="active site" description="Proton acceptor" evidence="6">
    <location>
        <position position="306"/>
    </location>
</feature>
<keyword evidence="5 6" id="KW-0949">S-adenosyl-L-methionine</keyword>
<dbReference type="InterPro" id="IPR029063">
    <property type="entry name" value="SAM-dependent_MTases_sf"/>
</dbReference>
<dbReference type="GO" id="GO:0032259">
    <property type="term" value="P:methylation"/>
    <property type="evidence" value="ECO:0007669"/>
    <property type="project" value="UniProtKB-KW"/>
</dbReference>
<feature type="binding site" evidence="6">
    <location>
        <position position="260"/>
    </location>
    <ligand>
        <name>S-adenosyl-L-methionine</name>
        <dbReference type="ChEBI" id="CHEBI:59789"/>
    </ligand>
</feature>
<dbReference type="InterPro" id="IPR048646">
    <property type="entry name" value="RlmM_THUMP-like"/>
</dbReference>
<evidence type="ECO:0000313" key="11">
    <source>
        <dbReference type="Proteomes" id="UP000709336"/>
    </source>
</evidence>
<dbReference type="RefSeq" id="WP_169209344.1">
    <property type="nucleotide sequence ID" value="NZ_JAATNW010000001.1"/>
</dbReference>
<dbReference type="PANTHER" id="PTHR37524">
    <property type="entry name" value="RIBOSOMAL RNA LARGE SUBUNIT METHYLTRANSFERASE M"/>
    <property type="match status" value="1"/>
</dbReference>
<comment type="subcellular location">
    <subcellularLocation>
        <location evidence="6">Cytoplasm</location>
    </subcellularLocation>
</comment>
<dbReference type="EC" id="2.1.1.186" evidence="6"/>
<dbReference type="Gene3D" id="3.30.2300.20">
    <property type="match status" value="1"/>
</dbReference>
<evidence type="ECO:0000256" key="4">
    <source>
        <dbReference type="ARBA" id="ARBA00022679"/>
    </source>
</evidence>
<comment type="function">
    <text evidence="6">Catalyzes the 2'-O-methylation at nucleotide C2498 in 23S rRNA.</text>
</comment>
<evidence type="ECO:0000259" key="8">
    <source>
        <dbReference type="Pfam" id="PF18125"/>
    </source>
</evidence>
<dbReference type="Proteomes" id="UP000709336">
    <property type="component" value="Unassembled WGS sequence"/>
</dbReference>
<dbReference type="InterPro" id="IPR011224">
    <property type="entry name" value="rRNA_MeTrfase_M"/>
</dbReference>
<evidence type="ECO:0000259" key="9">
    <source>
        <dbReference type="Pfam" id="PF21239"/>
    </source>
</evidence>
<evidence type="ECO:0000256" key="5">
    <source>
        <dbReference type="ARBA" id="ARBA00022691"/>
    </source>
</evidence>
<comment type="subunit">
    <text evidence="6">Monomer.</text>
</comment>
<feature type="domain" description="RlmM ferredoxin-like" evidence="8">
    <location>
        <begin position="1"/>
        <end position="70"/>
    </location>
</feature>
<dbReference type="InterPro" id="IPR040739">
    <property type="entry name" value="RlmM_FDX"/>
</dbReference>
<keyword evidence="4 6" id="KW-0808">Transferase</keyword>
<feature type="domain" description="Ribosomal RNA large subunit methyltransferase M THUMP-like" evidence="9">
    <location>
        <begin position="84"/>
        <end position="164"/>
    </location>
</feature>
<reference evidence="10 11" key="1">
    <citation type="submission" date="2020-03" db="EMBL/GenBank/DDBJ databases">
        <title>Alteromonas ponticola sp. nov., isolated from seawater.</title>
        <authorList>
            <person name="Yoon J.-H."/>
            <person name="Kim Y.-O."/>
        </authorList>
    </citation>
    <scope>NUCLEOTIDE SEQUENCE [LARGE SCALE GENOMIC DNA]</scope>
    <source>
        <strain evidence="10 11">MYP5</strain>
    </source>
</reference>
<dbReference type="HAMAP" id="MF_01551">
    <property type="entry name" value="23SrRNA_methyltr_M"/>
    <property type="match status" value="1"/>
</dbReference>
<dbReference type="Gene3D" id="3.40.50.150">
    <property type="entry name" value="Vaccinia Virus protein VP39"/>
    <property type="match status" value="1"/>
</dbReference>
<comment type="similarity">
    <text evidence="6">Belongs to the class I-like SAM-binding methyltransferase superfamily. RNA methyltransferase RlmE family. RlmM subfamily.</text>
</comment>
<dbReference type="EMBL" id="JAATNW010000001">
    <property type="protein sequence ID" value="NMH58796.1"/>
    <property type="molecule type" value="Genomic_DNA"/>
</dbReference>
<proteinExistence type="inferred from homology"/>
<dbReference type="Pfam" id="PF01728">
    <property type="entry name" value="FtsJ"/>
    <property type="match status" value="1"/>
</dbReference>
<feature type="domain" description="Ribosomal RNA methyltransferase FtsJ" evidence="7">
    <location>
        <begin position="186"/>
        <end position="280"/>
    </location>
</feature>
<name>A0ABX1QYL2_9ALTE</name>
<evidence type="ECO:0000256" key="2">
    <source>
        <dbReference type="ARBA" id="ARBA00022552"/>
    </source>
</evidence>
<dbReference type="NCBIfam" id="NF008734">
    <property type="entry name" value="PRK11760.1"/>
    <property type="match status" value="1"/>
</dbReference>
<evidence type="ECO:0000259" key="7">
    <source>
        <dbReference type="Pfam" id="PF01728"/>
    </source>
</evidence>
<dbReference type="InterPro" id="IPR002877">
    <property type="entry name" value="RNA_MeTrfase_FtsJ_dom"/>
</dbReference>
<evidence type="ECO:0000256" key="6">
    <source>
        <dbReference type="HAMAP-Rule" id="MF_01551"/>
    </source>
</evidence>
<evidence type="ECO:0000256" key="3">
    <source>
        <dbReference type="ARBA" id="ARBA00022603"/>
    </source>
</evidence>
<feature type="binding site" evidence="6">
    <location>
        <begin position="221"/>
        <end position="224"/>
    </location>
    <ligand>
        <name>S-adenosyl-L-methionine</name>
        <dbReference type="ChEBI" id="CHEBI:59789"/>
    </ligand>
</feature>
<dbReference type="Gene3D" id="3.30.70.2810">
    <property type="match status" value="1"/>
</dbReference>
<keyword evidence="1 6" id="KW-0963">Cytoplasm</keyword>
<dbReference type="GO" id="GO:0008168">
    <property type="term" value="F:methyltransferase activity"/>
    <property type="evidence" value="ECO:0007669"/>
    <property type="project" value="UniProtKB-KW"/>
</dbReference>
<dbReference type="PANTHER" id="PTHR37524:SF2">
    <property type="entry name" value="RIBOSOMAL RNA METHYLTRANSFERASE FTSJ DOMAIN-CONTAINING PROTEIN"/>
    <property type="match status" value="1"/>
</dbReference>
<evidence type="ECO:0000256" key="1">
    <source>
        <dbReference type="ARBA" id="ARBA00022490"/>
    </source>
</evidence>
<organism evidence="10 11">
    <name type="scientific">Alteromonas ponticola</name>
    <dbReference type="NCBI Taxonomy" id="2720613"/>
    <lineage>
        <taxon>Bacteria</taxon>
        <taxon>Pseudomonadati</taxon>
        <taxon>Pseudomonadota</taxon>
        <taxon>Gammaproteobacteria</taxon>
        <taxon>Alteromonadales</taxon>
        <taxon>Alteromonadaceae</taxon>
        <taxon>Alteromonas/Salinimonas group</taxon>
        <taxon>Alteromonas</taxon>
    </lineage>
</organism>
<accession>A0ABX1QYL2</accession>
<keyword evidence="3 6" id="KW-0489">Methyltransferase</keyword>
<feature type="binding site" evidence="6">
    <location>
        <position position="277"/>
    </location>
    <ligand>
        <name>S-adenosyl-L-methionine</name>
        <dbReference type="ChEBI" id="CHEBI:59789"/>
    </ligand>
</feature>
<feature type="binding site" evidence="6">
    <location>
        <position position="240"/>
    </location>
    <ligand>
        <name>S-adenosyl-L-methionine</name>
        <dbReference type="ChEBI" id="CHEBI:59789"/>
    </ligand>
</feature>
<comment type="catalytic activity">
    <reaction evidence="6">
        <text>cytidine(2498) in 23S rRNA + S-adenosyl-L-methionine = 2'-O-methylcytidine(2498) in 23S rRNA + S-adenosyl-L-homocysteine + H(+)</text>
        <dbReference type="Rhea" id="RHEA:42788"/>
        <dbReference type="Rhea" id="RHEA-COMP:10244"/>
        <dbReference type="Rhea" id="RHEA-COMP:10245"/>
        <dbReference type="ChEBI" id="CHEBI:15378"/>
        <dbReference type="ChEBI" id="CHEBI:57856"/>
        <dbReference type="ChEBI" id="CHEBI:59789"/>
        <dbReference type="ChEBI" id="CHEBI:74495"/>
        <dbReference type="ChEBI" id="CHEBI:82748"/>
        <dbReference type="EC" id="2.1.1.186"/>
    </reaction>
</comment>
<dbReference type="Pfam" id="PF18125">
    <property type="entry name" value="RlmM_FDX"/>
    <property type="match status" value="1"/>
</dbReference>
<gene>
    <name evidence="6 10" type="primary">rlmM</name>
    <name evidence="10" type="ORF">HCJ96_02000</name>
</gene>
<sequence>MTSLLAYCRSGYEADTAKELADLTAQHNVFGYPLFKPNQGFVEFPLYEPPSEAIKAKQFELKKTVFPRQLSWVFAQLSELESSDRISPILEAVAAQAVKFGAVWVEYPDTDDGKELAKFCRKFAVPLRQALRKQDYLSKKEALKQPVLHVFFTAFTTCKLAISYPQTRSPFELGVCRLKFPASAPSRSTLKLEEAILTMLDERERQYVFRPGARAVDLGACPGGWTYQLVTREMYVEAVDNGAIDEALMATGQVAHFAEDGFTYKPQQQKVDLLVCDMIEQPDRVAKLMGDWLVTDRALHAIFNLKLPMKQRYETVSMALLSLKARLAKLNDSFSMTARHLYHDRDEVTVTVIRQSQYF</sequence>
<dbReference type="Pfam" id="PF21239">
    <property type="entry name" value="RLMM_N"/>
    <property type="match status" value="1"/>
</dbReference>